<dbReference type="Proteomes" id="UP000193061">
    <property type="component" value="Unassembled WGS sequence"/>
</dbReference>
<evidence type="ECO:0000256" key="5">
    <source>
        <dbReference type="SAM" id="Phobius"/>
    </source>
</evidence>
<feature type="transmembrane region" description="Helical" evidence="5">
    <location>
        <begin position="273"/>
        <end position="291"/>
    </location>
</feature>
<sequence>MKLMGHPATDALFVERPLDMQTIAPINWIKLAILGVIWGASFMFVTIALEGTGPLFLVATRLCLGAAFLLMIIRAKGVSLPARKGENAGKIWVFILCMALLSNALPFALLSWAQESVASGFAGVCMAVVPLFVLPLAHFLVPGEAMKLRRFIGFVIGSIGVMVLIGPAAFNSTGNELETLARLACVGAACCYALGSICTRLCPDVDRWSLAAATLVVAALIFTPYALIAEGLPQNLTATSVLALLYLGIFPTGVAQILLVQVIRDAGPVFMSLVNYQVPIWSIVFGAVVLLEPLPPSLLLGMGLILGGVALSQLGALRRLFGRGRKTGFIE</sequence>
<feature type="transmembrane region" description="Helical" evidence="5">
    <location>
        <begin position="119"/>
        <end position="139"/>
    </location>
</feature>
<keyword evidence="8" id="KW-1185">Reference proteome</keyword>
<evidence type="ECO:0000256" key="4">
    <source>
        <dbReference type="ARBA" id="ARBA00023136"/>
    </source>
</evidence>
<dbReference type="InterPro" id="IPR050638">
    <property type="entry name" value="AA-Vitamin_Transporters"/>
</dbReference>
<comment type="subcellular location">
    <subcellularLocation>
        <location evidence="1">Membrane</location>
        <topology evidence="1">Multi-pass membrane protein</topology>
    </subcellularLocation>
</comment>
<dbReference type="GO" id="GO:0016020">
    <property type="term" value="C:membrane"/>
    <property type="evidence" value="ECO:0007669"/>
    <property type="project" value="UniProtKB-SubCell"/>
</dbReference>
<feature type="transmembrane region" description="Helical" evidence="5">
    <location>
        <begin position="297"/>
        <end position="317"/>
    </location>
</feature>
<feature type="transmembrane region" description="Helical" evidence="5">
    <location>
        <begin position="28"/>
        <end position="49"/>
    </location>
</feature>
<evidence type="ECO:0000313" key="8">
    <source>
        <dbReference type="Proteomes" id="UP000193061"/>
    </source>
</evidence>
<dbReference type="InterPro" id="IPR037185">
    <property type="entry name" value="EmrE-like"/>
</dbReference>
<dbReference type="InterPro" id="IPR000620">
    <property type="entry name" value="EamA_dom"/>
</dbReference>
<keyword evidence="2 5" id="KW-0812">Transmembrane</keyword>
<organism evidence="7 8">
    <name type="scientific">Roseovarius albus</name>
    <dbReference type="NCBI Taxonomy" id="1247867"/>
    <lineage>
        <taxon>Bacteria</taxon>
        <taxon>Pseudomonadati</taxon>
        <taxon>Pseudomonadota</taxon>
        <taxon>Alphaproteobacteria</taxon>
        <taxon>Rhodobacterales</taxon>
        <taxon>Roseobacteraceae</taxon>
        <taxon>Roseovarius</taxon>
    </lineage>
</organism>
<keyword evidence="4 5" id="KW-0472">Membrane</keyword>
<evidence type="ECO:0000256" key="2">
    <source>
        <dbReference type="ARBA" id="ARBA00022692"/>
    </source>
</evidence>
<reference evidence="7 8" key="1">
    <citation type="submission" date="2017-03" db="EMBL/GenBank/DDBJ databases">
        <authorList>
            <person name="Afonso C.L."/>
            <person name="Miller P.J."/>
            <person name="Scott M.A."/>
            <person name="Spackman E."/>
            <person name="Goraichik I."/>
            <person name="Dimitrov K.M."/>
            <person name="Suarez D.L."/>
            <person name="Swayne D.E."/>
        </authorList>
    </citation>
    <scope>NUCLEOTIDE SEQUENCE [LARGE SCALE GENOMIC DNA]</scope>
    <source>
        <strain evidence="7 8">CECT 7450</strain>
    </source>
</reference>
<dbReference type="PANTHER" id="PTHR32322">
    <property type="entry name" value="INNER MEMBRANE TRANSPORTER"/>
    <property type="match status" value="1"/>
</dbReference>
<evidence type="ECO:0000313" key="7">
    <source>
        <dbReference type="EMBL" id="SLN50743.1"/>
    </source>
</evidence>
<feature type="transmembrane region" description="Helical" evidence="5">
    <location>
        <begin position="208"/>
        <end position="228"/>
    </location>
</feature>
<feature type="domain" description="EamA" evidence="6">
    <location>
        <begin position="29"/>
        <end position="165"/>
    </location>
</feature>
<accession>A0A1X6ZG75</accession>
<dbReference type="Pfam" id="PF00892">
    <property type="entry name" value="EamA"/>
    <property type="match status" value="2"/>
</dbReference>
<protein>
    <submittedName>
        <fullName evidence="7">Putative inner membrane transporter yiJE</fullName>
    </submittedName>
</protein>
<feature type="transmembrane region" description="Helical" evidence="5">
    <location>
        <begin position="240"/>
        <end position="261"/>
    </location>
</feature>
<feature type="transmembrane region" description="Helical" evidence="5">
    <location>
        <begin position="93"/>
        <end position="113"/>
    </location>
</feature>
<dbReference type="AlphaFoldDB" id="A0A1X6ZG75"/>
<name>A0A1X6ZG75_9RHOB</name>
<dbReference type="PANTHER" id="PTHR32322:SF9">
    <property type="entry name" value="AMINO-ACID METABOLITE EFFLUX PUMP-RELATED"/>
    <property type="match status" value="1"/>
</dbReference>
<evidence type="ECO:0000256" key="1">
    <source>
        <dbReference type="ARBA" id="ARBA00004141"/>
    </source>
</evidence>
<keyword evidence="3 5" id="KW-1133">Transmembrane helix</keyword>
<proteinExistence type="predicted"/>
<dbReference type="EMBL" id="FWFX01000007">
    <property type="protein sequence ID" value="SLN50743.1"/>
    <property type="molecule type" value="Genomic_DNA"/>
</dbReference>
<feature type="domain" description="EamA" evidence="6">
    <location>
        <begin position="183"/>
        <end position="311"/>
    </location>
</feature>
<dbReference type="SUPFAM" id="SSF103481">
    <property type="entry name" value="Multidrug resistance efflux transporter EmrE"/>
    <property type="match status" value="2"/>
</dbReference>
<feature type="transmembrane region" description="Helical" evidence="5">
    <location>
        <begin position="181"/>
        <end position="201"/>
    </location>
</feature>
<feature type="transmembrane region" description="Helical" evidence="5">
    <location>
        <begin position="55"/>
        <end position="73"/>
    </location>
</feature>
<evidence type="ECO:0000256" key="3">
    <source>
        <dbReference type="ARBA" id="ARBA00022989"/>
    </source>
</evidence>
<evidence type="ECO:0000259" key="6">
    <source>
        <dbReference type="Pfam" id="PF00892"/>
    </source>
</evidence>
<gene>
    <name evidence="7" type="primary">yijE_1</name>
    <name evidence="7" type="ORF">ROA7450_02527</name>
</gene>
<feature type="transmembrane region" description="Helical" evidence="5">
    <location>
        <begin position="151"/>
        <end position="169"/>
    </location>
</feature>